<feature type="binding site" evidence="15">
    <location>
        <position position="416"/>
    </location>
    <ligand>
        <name>Mn(2+)</name>
        <dbReference type="ChEBI" id="CHEBI:29035"/>
        <label>1</label>
    </ligand>
</feature>
<evidence type="ECO:0000256" key="12">
    <source>
        <dbReference type="ARBA" id="ARBA00083354"/>
    </source>
</evidence>
<evidence type="ECO:0000256" key="10">
    <source>
        <dbReference type="ARBA" id="ARBA00023235"/>
    </source>
</evidence>
<feature type="binding site" evidence="14">
    <location>
        <position position="206"/>
    </location>
    <ligand>
        <name>substrate</name>
    </ligand>
</feature>
<feature type="binding site" evidence="15">
    <location>
        <position position="476"/>
    </location>
    <ligand>
        <name>Mn(2+)</name>
        <dbReference type="ChEBI" id="CHEBI:29035"/>
        <label>1</label>
    </ligand>
</feature>
<comment type="catalytic activity">
    <reaction evidence="1">
        <text>(2R)-2-phosphoglycerate = (2R)-3-phosphoglycerate</text>
        <dbReference type="Rhea" id="RHEA:15901"/>
        <dbReference type="ChEBI" id="CHEBI:58272"/>
        <dbReference type="ChEBI" id="CHEBI:58289"/>
        <dbReference type="EC" id="5.4.2.12"/>
    </reaction>
</comment>
<evidence type="ECO:0000256" key="7">
    <source>
        <dbReference type="ARBA" id="ARBA00022723"/>
    </source>
</evidence>
<dbReference type="EMBL" id="JAEPRB010000030">
    <property type="protein sequence ID" value="KAG2225260.1"/>
    <property type="molecule type" value="Genomic_DNA"/>
</dbReference>
<dbReference type="Pfam" id="PF01676">
    <property type="entry name" value="Metalloenzyme"/>
    <property type="match status" value="1"/>
</dbReference>
<evidence type="ECO:0000256" key="8">
    <source>
        <dbReference type="ARBA" id="ARBA00023152"/>
    </source>
</evidence>
<dbReference type="GO" id="GO:0006096">
    <property type="term" value="P:glycolytic process"/>
    <property type="evidence" value="ECO:0007669"/>
    <property type="project" value="UniProtKB-UniPathway"/>
</dbReference>
<dbReference type="SUPFAM" id="SSF64158">
    <property type="entry name" value="2,3-Bisphosphoglycerate-independent phosphoglycerate mutase, substrate-binding domain"/>
    <property type="match status" value="1"/>
</dbReference>
<dbReference type="InterPro" id="IPR006124">
    <property type="entry name" value="Metalloenzyme"/>
</dbReference>
<dbReference type="InterPro" id="IPR011258">
    <property type="entry name" value="BPG-indep_PGM_N"/>
</dbReference>
<dbReference type="FunFam" id="3.40.1450.10:FF:000001">
    <property type="entry name" value="2,3-bisphosphoglycerate-independent phosphoglycerate mutase"/>
    <property type="match status" value="1"/>
</dbReference>
<feature type="binding site" evidence="15">
    <location>
        <position position="420"/>
    </location>
    <ligand>
        <name>Mn(2+)</name>
        <dbReference type="ChEBI" id="CHEBI:29035"/>
        <label>1</label>
    </ligand>
</feature>
<evidence type="ECO:0000259" key="16">
    <source>
        <dbReference type="Pfam" id="PF01676"/>
    </source>
</evidence>
<evidence type="ECO:0000256" key="11">
    <source>
        <dbReference type="ARBA" id="ARBA00071648"/>
    </source>
</evidence>
<dbReference type="InterPro" id="IPR036646">
    <property type="entry name" value="PGAM_B_sf"/>
</dbReference>
<feature type="binding site" evidence="14">
    <location>
        <position position="144"/>
    </location>
    <ligand>
        <name>substrate</name>
    </ligand>
</feature>
<reference evidence="18 19" key="1">
    <citation type="submission" date="2020-12" db="EMBL/GenBank/DDBJ databases">
        <title>Metabolic potential, ecology and presence of endohyphal bacteria is reflected in genomic diversity of Mucoromycotina.</title>
        <authorList>
            <person name="Muszewska A."/>
            <person name="Okrasinska A."/>
            <person name="Steczkiewicz K."/>
            <person name="Drgas O."/>
            <person name="Orlowska M."/>
            <person name="Perlinska-Lenart U."/>
            <person name="Aleksandrzak-Piekarczyk T."/>
            <person name="Szatraj K."/>
            <person name="Zielenkiewicz U."/>
            <person name="Pilsyk S."/>
            <person name="Malc E."/>
            <person name="Mieczkowski P."/>
            <person name="Kruszewska J.S."/>
            <person name="Biernat P."/>
            <person name="Pawlowska J."/>
        </authorList>
    </citation>
    <scope>NUCLEOTIDE SEQUENCE [LARGE SCALE GENOMIC DNA]</scope>
    <source>
        <strain evidence="18 19">CBS 142.35</strain>
    </source>
</reference>
<gene>
    <name evidence="18" type="ORF">INT45_001484</name>
</gene>
<dbReference type="SUPFAM" id="SSF53649">
    <property type="entry name" value="Alkaline phosphatase-like"/>
    <property type="match status" value="1"/>
</dbReference>
<feature type="binding site" evidence="15">
    <location>
        <position position="31"/>
    </location>
    <ligand>
        <name>Mn(2+)</name>
        <dbReference type="ChEBI" id="CHEBI:29035"/>
        <label>2</label>
    </ligand>
</feature>
<keyword evidence="9 15" id="KW-0464">Manganese</keyword>
<organism evidence="18 19">
    <name type="scientific">Circinella minor</name>
    <dbReference type="NCBI Taxonomy" id="1195481"/>
    <lineage>
        <taxon>Eukaryota</taxon>
        <taxon>Fungi</taxon>
        <taxon>Fungi incertae sedis</taxon>
        <taxon>Mucoromycota</taxon>
        <taxon>Mucoromycotina</taxon>
        <taxon>Mucoromycetes</taxon>
        <taxon>Mucorales</taxon>
        <taxon>Lichtheimiaceae</taxon>
        <taxon>Circinella</taxon>
    </lineage>
</organism>
<comment type="similarity">
    <text evidence="5">Belongs to the BPG-independent phosphoglycerate mutase family.</text>
</comment>
<dbReference type="Gene3D" id="3.40.720.10">
    <property type="entry name" value="Alkaline Phosphatase, subunit A"/>
    <property type="match status" value="1"/>
</dbReference>
<dbReference type="Gene3D" id="3.40.1450.10">
    <property type="entry name" value="BPG-independent phosphoglycerate mutase, domain B"/>
    <property type="match status" value="1"/>
</dbReference>
<proteinExistence type="inferred from homology"/>
<evidence type="ECO:0000313" key="18">
    <source>
        <dbReference type="EMBL" id="KAG2225260.1"/>
    </source>
</evidence>
<comment type="pathway">
    <text evidence="4">Carbohydrate degradation; glycolysis; pyruvate from D-glyceraldehyde 3-phosphate: step 3/5.</text>
</comment>
<feature type="binding site" evidence="14">
    <location>
        <position position="212"/>
    </location>
    <ligand>
        <name>substrate</name>
    </ligand>
</feature>
<dbReference type="UniPathway" id="UPA00109">
    <property type="reaction ID" value="UER00186"/>
</dbReference>
<dbReference type="OrthoDB" id="1886626at2759"/>
<comment type="function">
    <text evidence="3">Catalyzes the interconversion of 2-phosphoglycerate and 3-phosphoglycerate.</text>
</comment>
<feature type="active site" description="Phosphoserine intermediate" evidence="13">
    <location>
        <position position="83"/>
    </location>
</feature>
<dbReference type="GO" id="GO:0004619">
    <property type="term" value="F:phosphoglycerate mutase activity"/>
    <property type="evidence" value="ECO:0007669"/>
    <property type="project" value="UniProtKB-EC"/>
</dbReference>
<evidence type="ECO:0000259" key="17">
    <source>
        <dbReference type="Pfam" id="PF06415"/>
    </source>
</evidence>
<evidence type="ECO:0000256" key="4">
    <source>
        <dbReference type="ARBA" id="ARBA00004798"/>
    </source>
</evidence>
<evidence type="ECO:0000256" key="1">
    <source>
        <dbReference type="ARBA" id="ARBA00000370"/>
    </source>
</evidence>
<dbReference type="GO" id="GO:0030145">
    <property type="term" value="F:manganese ion binding"/>
    <property type="evidence" value="ECO:0007669"/>
    <property type="project" value="InterPro"/>
</dbReference>
<keyword evidence="19" id="KW-1185">Reference proteome</keyword>
<evidence type="ECO:0000256" key="14">
    <source>
        <dbReference type="PIRSR" id="PIRSR001492-2"/>
    </source>
</evidence>
<sequence length="528" mass="58420">TSLYIPIMPGGGQMPKEQQTPKEKVCLICIDGWGISPNEDPKGDAIRNAETPVMDNFKSTYPYAEIAAHGLSVGLPDGLMGNSEVGHLNIGAGRVVYQDIVRIDLAKKENKFGELENIKGAFERAKSGNGRLHFLGLVSDGGVHSHIEHLISLVEAAKAAEVPEVYIHFFGDGRDTSPQSATKYLKTLEEALANLSYGKLATIVGRYYAMDRDKRWERVQVAFDALTEGKGEKSDNAIKTVEERYEAGETDEFLKPIIFGDDSRVKDNDTLFFFNFRSDRMREITQAFGISPCPFESKVPENIELFTMTQYKGDFPFKVAFPAQTMDNVLGEWLAKNGVPQMHIAETEKYAHVTFFFNGGVETQFEKEERGLIASPKVATYDLQPEMSAQPVADRVAEEIASGKYPFVMCNFAPPDMVGHTGKYEPAIKGVEATDKGIGTIYEACKKYGYTLFVTADHGNAEKMLSDDFSTPHTAHTCGKVPFVMTSEKYKYKKDAEGALADVAPTILDIMGLDIPEEMTGHSMLEKN</sequence>
<feature type="binding site" evidence="14">
    <location>
        <position position="349"/>
    </location>
    <ligand>
        <name>substrate</name>
    </ligand>
</feature>
<dbReference type="GO" id="GO:0005737">
    <property type="term" value="C:cytoplasm"/>
    <property type="evidence" value="ECO:0007669"/>
    <property type="project" value="InterPro"/>
</dbReference>
<dbReference type="HAMAP" id="MF_01038">
    <property type="entry name" value="GpmI"/>
    <property type="match status" value="1"/>
</dbReference>
<comment type="caution">
    <text evidence="18">The sequence shown here is derived from an EMBL/GenBank/DDBJ whole genome shotgun (WGS) entry which is preliminary data.</text>
</comment>
<dbReference type="Pfam" id="PF06415">
    <property type="entry name" value="iPGM_N"/>
    <property type="match status" value="1"/>
</dbReference>
<dbReference type="InterPro" id="IPR005995">
    <property type="entry name" value="Pgm_bpd_ind"/>
</dbReference>
<feature type="binding site" evidence="15">
    <location>
        <position position="83"/>
    </location>
    <ligand>
        <name>Mn(2+)</name>
        <dbReference type="ChEBI" id="CHEBI:29035"/>
        <label>2</label>
    </ligand>
</feature>
<keyword evidence="10" id="KW-0413">Isomerase</keyword>
<dbReference type="NCBIfam" id="TIGR01307">
    <property type="entry name" value="pgm_bpd_ind"/>
    <property type="match status" value="1"/>
</dbReference>
<dbReference type="AlphaFoldDB" id="A0A8H7VLQ2"/>
<dbReference type="InterPro" id="IPR017850">
    <property type="entry name" value="Alkaline_phosphatase_core_sf"/>
</dbReference>
<evidence type="ECO:0000256" key="15">
    <source>
        <dbReference type="PIRSR" id="PIRSR001492-3"/>
    </source>
</evidence>
<evidence type="ECO:0000256" key="9">
    <source>
        <dbReference type="ARBA" id="ARBA00023211"/>
    </source>
</evidence>
<evidence type="ECO:0000256" key="5">
    <source>
        <dbReference type="ARBA" id="ARBA00008819"/>
    </source>
</evidence>
<dbReference type="FunFam" id="3.40.720.10:FF:000001">
    <property type="entry name" value="2,3-bisphosphoglycerate-independent phosphoglycerate mutase"/>
    <property type="match status" value="1"/>
</dbReference>
<keyword evidence="8" id="KW-0324">Glycolysis</keyword>
<name>A0A8H7VLQ2_9FUNG</name>
<evidence type="ECO:0000313" key="19">
    <source>
        <dbReference type="Proteomes" id="UP000646827"/>
    </source>
</evidence>
<dbReference type="CDD" id="cd16010">
    <property type="entry name" value="iPGM"/>
    <property type="match status" value="1"/>
</dbReference>
<dbReference type="PIRSF" id="PIRSF001492">
    <property type="entry name" value="IPGAM"/>
    <property type="match status" value="1"/>
</dbReference>
<feature type="binding site" evidence="15">
    <location>
        <position position="457"/>
    </location>
    <ligand>
        <name>Mn(2+)</name>
        <dbReference type="ChEBI" id="CHEBI:29035"/>
        <label>2</label>
    </ligand>
</feature>
<dbReference type="GO" id="GO:0006007">
    <property type="term" value="P:glucose catabolic process"/>
    <property type="evidence" value="ECO:0007669"/>
    <property type="project" value="InterPro"/>
</dbReference>
<feature type="binding site" evidence="14">
    <location>
        <begin position="174"/>
        <end position="175"/>
    </location>
    <ligand>
        <name>substrate</name>
    </ligand>
</feature>
<feature type="non-terminal residue" evidence="18">
    <location>
        <position position="1"/>
    </location>
</feature>
<accession>A0A8H7VLQ2</accession>
<evidence type="ECO:0000256" key="3">
    <source>
        <dbReference type="ARBA" id="ARBA00002315"/>
    </source>
</evidence>
<protein>
    <recommendedName>
        <fullName evidence="11">2,3-bisphosphoglycerate-independent phosphoglycerate mutase</fullName>
        <ecNumber evidence="6">5.4.2.12</ecNumber>
    </recommendedName>
    <alternativeName>
        <fullName evidence="12">Cofactor-independent phosphoglycerate mutase homolog</fullName>
    </alternativeName>
</protein>
<evidence type="ECO:0000256" key="13">
    <source>
        <dbReference type="PIRSR" id="PIRSR001492-1"/>
    </source>
</evidence>
<dbReference type="PANTHER" id="PTHR31637:SF0">
    <property type="entry name" value="2,3-BISPHOSPHOGLYCERATE-INDEPENDENT PHOSPHOGLYCERATE MUTASE"/>
    <property type="match status" value="1"/>
</dbReference>
<feature type="binding site" evidence="14">
    <location>
        <begin position="277"/>
        <end position="280"/>
    </location>
    <ligand>
        <name>substrate</name>
    </ligand>
</feature>
<dbReference type="PANTHER" id="PTHR31637">
    <property type="entry name" value="2,3-BISPHOSPHOGLYCERATE-INDEPENDENT PHOSPHOGLYCERATE MUTASE"/>
    <property type="match status" value="1"/>
</dbReference>
<feature type="binding site" evidence="15">
    <location>
        <position position="458"/>
    </location>
    <ligand>
        <name>Mn(2+)</name>
        <dbReference type="ChEBI" id="CHEBI:29035"/>
        <label>2</label>
    </ligand>
</feature>
<dbReference type="EC" id="5.4.2.12" evidence="6"/>
<evidence type="ECO:0000256" key="6">
    <source>
        <dbReference type="ARBA" id="ARBA00012026"/>
    </source>
</evidence>
<evidence type="ECO:0000256" key="2">
    <source>
        <dbReference type="ARBA" id="ARBA00001936"/>
    </source>
</evidence>
<feature type="domain" description="Metalloenzyme" evidence="16">
    <location>
        <begin position="24"/>
        <end position="514"/>
    </location>
</feature>
<comment type="cofactor">
    <cofactor evidence="2">
        <name>Mn(2+)</name>
        <dbReference type="ChEBI" id="CHEBI:29035"/>
    </cofactor>
</comment>
<keyword evidence="7 15" id="KW-0479">Metal-binding</keyword>
<dbReference type="Proteomes" id="UP000646827">
    <property type="component" value="Unassembled WGS sequence"/>
</dbReference>
<feature type="domain" description="BPG-independent PGAM N-terminal" evidence="17">
    <location>
        <begin position="103"/>
        <end position="312"/>
    </location>
</feature>